<proteinExistence type="predicted"/>
<comment type="caution">
    <text evidence="1">The sequence shown here is derived from an EMBL/GenBank/DDBJ whole genome shotgun (WGS) entry which is preliminary data.</text>
</comment>
<dbReference type="RefSeq" id="XP_060438813.1">
    <property type="nucleotide sequence ID" value="XM_060581865.1"/>
</dbReference>
<dbReference type="EMBL" id="JAHMHQ010000033">
    <property type="protein sequence ID" value="KAK1622818.1"/>
    <property type="molecule type" value="Genomic_DNA"/>
</dbReference>
<dbReference type="Proteomes" id="UP001243989">
    <property type="component" value="Unassembled WGS sequence"/>
</dbReference>
<evidence type="ECO:0000313" key="2">
    <source>
        <dbReference type="Proteomes" id="UP001243989"/>
    </source>
</evidence>
<reference evidence="1" key="1">
    <citation type="submission" date="2021-06" db="EMBL/GenBank/DDBJ databases">
        <title>Comparative genomics, transcriptomics and evolutionary studies reveal genomic signatures of adaptation to plant cell wall in hemibiotrophic fungi.</title>
        <authorList>
            <consortium name="DOE Joint Genome Institute"/>
            <person name="Baroncelli R."/>
            <person name="Diaz J.F."/>
            <person name="Benocci T."/>
            <person name="Peng M."/>
            <person name="Battaglia E."/>
            <person name="Haridas S."/>
            <person name="Andreopoulos W."/>
            <person name="Labutti K."/>
            <person name="Pangilinan J."/>
            <person name="Floch G.L."/>
            <person name="Makela M.R."/>
            <person name="Henrissat B."/>
            <person name="Grigoriev I.V."/>
            <person name="Crouch J.A."/>
            <person name="De Vries R.P."/>
            <person name="Sukno S.A."/>
            <person name="Thon M.R."/>
        </authorList>
    </citation>
    <scope>NUCLEOTIDE SEQUENCE</scope>
    <source>
        <strain evidence="1">CBS 102054</strain>
    </source>
</reference>
<gene>
    <name evidence="1" type="ORF">BDP81DRAFT_143764</name>
</gene>
<dbReference type="GeneID" id="85466727"/>
<protein>
    <submittedName>
        <fullName evidence="1">Uncharacterized protein</fullName>
    </submittedName>
</protein>
<sequence length="159" mass="17933">MPSRRGSFQSQSSSLHLIESRVPPIPLEALRSHWVITAYPSATGSPTCNNRLFLLPLQSHDRRSLFQSPNPHSRSQWFTSSTSRDLIYDHYVTVEGGHTYDFDSNTLRGAINEPLDLTFTHTCKKAASDLKGLALASNTLNPFNRLLRGASRHRRPFQT</sequence>
<name>A0AAJ0EAK6_9PEZI</name>
<organism evidence="1 2">
    <name type="scientific">Colletotrichum phormii</name>
    <dbReference type="NCBI Taxonomy" id="359342"/>
    <lineage>
        <taxon>Eukaryota</taxon>
        <taxon>Fungi</taxon>
        <taxon>Dikarya</taxon>
        <taxon>Ascomycota</taxon>
        <taxon>Pezizomycotina</taxon>
        <taxon>Sordariomycetes</taxon>
        <taxon>Hypocreomycetidae</taxon>
        <taxon>Glomerellales</taxon>
        <taxon>Glomerellaceae</taxon>
        <taxon>Colletotrichum</taxon>
        <taxon>Colletotrichum acutatum species complex</taxon>
    </lineage>
</organism>
<keyword evidence="2" id="KW-1185">Reference proteome</keyword>
<dbReference type="AlphaFoldDB" id="A0AAJ0EAK6"/>
<accession>A0AAJ0EAK6</accession>
<evidence type="ECO:0000313" key="1">
    <source>
        <dbReference type="EMBL" id="KAK1622818.1"/>
    </source>
</evidence>